<evidence type="ECO:0000313" key="1">
    <source>
        <dbReference type="EMBL" id="MED6295175.1"/>
    </source>
</evidence>
<accession>A0ABU7F789</accession>
<organism evidence="1 2">
    <name type="scientific">Characodon lateralis</name>
    <dbReference type="NCBI Taxonomy" id="208331"/>
    <lineage>
        <taxon>Eukaryota</taxon>
        <taxon>Metazoa</taxon>
        <taxon>Chordata</taxon>
        <taxon>Craniata</taxon>
        <taxon>Vertebrata</taxon>
        <taxon>Euteleostomi</taxon>
        <taxon>Actinopterygii</taxon>
        <taxon>Neopterygii</taxon>
        <taxon>Teleostei</taxon>
        <taxon>Neoteleostei</taxon>
        <taxon>Acanthomorphata</taxon>
        <taxon>Ovalentaria</taxon>
        <taxon>Atherinomorphae</taxon>
        <taxon>Cyprinodontiformes</taxon>
        <taxon>Goodeidae</taxon>
        <taxon>Characodon</taxon>
    </lineage>
</organism>
<comment type="caution">
    <text evidence="1">The sequence shown here is derived from an EMBL/GenBank/DDBJ whole genome shotgun (WGS) entry which is preliminary data.</text>
</comment>
<protein>
    <submittedName>
        <fullName evidence="1">Uncharacterized protein</fullName>
    </submittedName>
</protein>
<gene>
    <name evidence="1" type="ORF">CHARACLAT_028939</name>
</gene>
<name>A0ABU7F789_9TELE</name>
<dbReference type="EMBL" id="JAHUTJ010077737">
    <property type="protein sequence ID" value="MED6295175.1"/>
    <property type="molecule type" value="Genomic_DNA"/>
</dbReference>
<reference evidence="1 2" key="1">
    <citation type="submission" date="2021-06" db="EMBL/GenBank/DDBJ databases">
        <authorList>
            <person name="Palmer J.M."/>
        </authorList>
    </citation>
    <scope>NUCLEOTIDE SEQUENCE [LARGE SCALE GENOMIC DNA]</scope>
    <source>
        <strain evidence="1 2">CL_MEX2019</strain>
        <tissue evidence="1">Muscle</tissue>
    </source>
</reference>
<proteinExistence type="predicted"/>
<keyword evidence="2" id="KW-1185">Reference proteome</keyword>
<evidence type="ECO:0000313" key="2">
    <source>
        <dbReference type="Proteomes" id="UP001352852"/>
    </source>
</evidence>
<sequence>MCLGSDLIVEAEGSSEEPQSQFKLVSDRRQITRLEINLLPQPEAANIRARTLMARPGFITDFRTFTFSRNRFICSSGWSK</sequence>
<dbReference type="Proteomes" id="UP001352852">
    <property type="component" value="Unassembled WGS sequence"/>
</dbReference>